<name>A0AAE0A7G8_9ROSI</name>
<comment type="caution">
    <text evidence="3">The sequence shown here is derived from an EMBL/GenBank/DDBJ whole genome shotgun (WGS) entry which is preliminary data.</text>
</comment>
<dbReference type="Proteomes" id="UP001281410">
    <property type="component" value="Unassembled WGS sequence"/>
</dbReference>
<evidence type="ECO:0000313" key="4">
    <source>
        <dbReference type="Proteomes" id="UP001281410"/>
    </source>
</evidence>
<accession>A0AAE0A7G8</accession>
<feature type="compositionally biased region" description="Polar residues" evidence="1">
    <location>
        <begin position="358"/>
        <end position="367"/>
    </location>
</feature>
<dbReference type="CDD" id="cd01650">
    <property type="entry name" value="RT_nLTR_like"/>
    <property type="match status" value="1"/>
</dbReference>
<evidence type="ECO:0000259" key="2">
    <source>
        <dbReference type="PROSITE" id="PS50878"/>
    </source>
</evidence>
<feature type="region of interest" description="Disordered" evidence="1">
    <location>
        <begin position="328"/>
        <end position="419"/>
    </location>
</feature>
<evidence type="ECO:0000256" key="1">
    <source>
        <dbReference type="SAM" id="MobiDB-lite"/>
    </source>
</evidence>
<dbReference type="AlphaFoldDB" id="A0AAE0A7G8"/>
<feature type="compositionally biased region" description="Basic residues" evidence="1">
    <location>
        <begin position="400"/>
        <end position="412"/>
    </location>
</feature>
<dbReference type="InterPro" id="IPR000477">
    <property type="entry name" value="RT_dom"/>
</dbReference>
<keyword evidence="4" id="KW-1185">Reference proteome</keyword>
<dbReference type="PANTHER" id="PTHR33116">
    <property type="entry name" value="REVERSE TRANSCRIPTASE ZINC-BINDING DOMAIN-CONTAINING PROTEIN-RELATED-RELATED"/>
    <property type="match status" value="1"/>
</dbReference>
<gene>
    <name evidence="3" type="ORF">Dsin_018804</name>
</gene>
<dbReference type="Pfam" id="PF14111">
    <property type="entry name" value="DUF4283"/>
    <property type="match status" value="1"/>
</dbReference>
<proteinExistence type="predicted"/>
<organism evidence="3 4">
    <name type="scientific">Dipteronia sinensis</name>
    <dbReference type="NCBI Taxonomy" id="43782"/>
    <lineage>
        <taxon>Eukaryota</taxon>
        <taxon>Viridiplantae</taxon>
        <taxon>Streptophyta</taxon>
        <taxon>Embryophyta</taxon>
        <taxon>Tracheophyta</taxon>
        <taxon>Spermatophyta</taxon>
        <taxon>Magnoliopsida</taxon>
        <taxon>eudicotyledons</taxon>
        <taxon>Gunneridae</taxon>
        <taxon>Pentapetalae</taxon>
        <taxon>rosids</taxon>
        <taxon>malvids</taxon>
        <taxon>Sapindales</taxon>
        <taxon>Sapindaceae</taxon>
        <taxon>Hippocastanoideae</taxon>
        <taxon>Acereae</taxon>
        <taxon>Dipteronia</taxon>
    </lineage>
</organism>
<protein>
    <recommendedName>
        <fullName evidence="2">Reverse transcriptase domain-containing protein</fullName>
    </recommendedName>
</protein>
<dbReference type="InterPro" id="IPR025558">
    <property type="entry name" value="DUF4283"/>
</dbReference>
<dbReference type="Pfam" id="PF13966">
    <property type="entry name" value="zf-RVT"/>
    <property type="match status" value="1"/>
</dbReference>
<dbReference type="EMBL" id="JANJYJ010000006">
    <property type="protein sequence ID" value="KAK3204758.1"/>
    <property type="molecule type" value="Genomic_DNA"/>
</dbReference>
<reference evidence="3" key="1">
    <citation type="journal article" date="2023" name="Plant J.">
        <title>Genome sequences and population genomics provide insights into the demographic history, inbreeding, and mutation load of two 'living fossil' tree species of Dipteronia.</title>
        <authorList>
            <person name="Feng Y."/>
            <person name="Comes H.P."/>
            <person name="Chen J."/>
            <person name="Zhu S."/>
            <person name="Lu R."/>
            <person name="Zhang X."/>
            <person name="Li P."/>
            <person name="Qiu J."/>
            <person name="Olsen K.M."/>
            <person name="Qiu Y."/>
        </authorList>
    </citation>
    <scope>NUCLEOTIDE SEQUENCE</scope>
    <source>
        <strain evidence="3">NBL</strain>
    </source>
</reference>
<dbReference type="PANTHER" id="PTHR33116:SF84">
    <property type="entry name" value="RNA-DIRECTED DNA POLYMERASE"/>
    <property type="match status" value="1"/>
</dbReference>
<dbReference type="PROSITE" id="PS50878">
    <property type="entry name" value="RT_POL"/>
    <property type="match status" value="1"/>
</dbReference>
<evidence type="ECO:0000313" key="3">
    <source>
        <dbReference type="EMBL" id="KAK3204758.1"/>
    </source>
</evidence>
<sequence length="1166" mass="132046">MDPPFGRPMNLKYYQPFHSGNRKCVSPPLEVADNSSKAWKNCLVGYFIEKKLPFSLVNNTAMRIWGNRGLLEVLANEKGFYFFKFSDDEACSNVLEAVPWLFAGRMVILKKWHPRLILSKDSYSKIPVSVKLFNIPHEYWNEEGLSHIASAVGKPLYADSLTESMKRISFARVCIEIDASCDLVDSFDLFMGDSSNPKLGENVEILVEYQWKPKFFTECKSFGHSITNCPKLKPLLSPSENVPAPKLKQEWRRVNKRDAPTVCSPQACMEPPPFGSLKDDKVISTCNTENEPSWCPTNLPNLDQCQVLSMERAVDTSNKFAALVEEGDNRNNHCNDQSNDQCNDVDPSSMAYPDQRNDQCTDVDSPTTAPPDHSLWHSKIKNIDRVTVKGLSSPTESSSKKKKKKQTAKKGKVNSSQAKPTNLSYCCHFRQQWTTLKAEEDLLRQKSRIQWLKDGDRNSSYFFKSINGKHNRSKIHTITGDDGSLIEGYILVKKEAIHHFQTILGYSRPVSHGIGTTLSNIIDKVISNGKVDFMGRDVTDDEIREVCFSLHPNKAPGPDGFNAHFFKITWDIIGEDVISAVQEFFRSGLLLKELNATILALVPKVPNPSKMKDFRPISCCNTLYKIIAKIIAKRIKPCLPDIISPSQSAFVAGRCIGDNILLVQELMRNYYKDASCPRLALKVDLMKPFDMVDWGFLLETLVAFHFPPKVIMWIKACLTTPKFSISINGELAGFFSGKRGLHQRDPMSPYLFVIVMEVLSKILAKRIEDSPSFKFHWRCDKIKLAHLCFADDVIMLCHGSLSSARVVKAALDEFSLLSGLHTNHAKSNIFTSRVSHAINQLLINLFGYTVGSLPIGYLGIPIISSRLRLCDCSPLMDRVSGRLASWLNRGLSYAGRLQLIKFRSFLWRGIEGDSKGAKICWSNICLPKKEGGLGIKDLSSWNKALMIRHIWILSYGTNNLWSSWIKAYHFKNSNLSEAKTPCTCSWNWRKLLHLRPLVRPLIQHYIGNGSSTSLWFDNWHPDGPQWSPRVFYDSGLSIHVTVSSIVHGNSWSWPVAMSIDLFEIRSRMPSYNPNSNVNDRARWLPSSNGTYSASSALASLRTPHPFVPWFKHVLFPQNIPRMSFILWVAIRGRLSTRDRIRKYDPMAVTTCVLCNTHPESHAHLFF</sequence>
<feature type="domain" description="Reverse transcriptase" evidence="2">
    <location>
        <begin position="583"/>
        <end position="850"/>
    </location>
</feature>
<dbReference type="Pfam" id="PF00078">
    <property type="entry name" value="RVT_1"/>
    <property type="match status" value="1"/>
</dbReference>
<dbReference type="InterPro" id="IPR026960">
    <property type="entry name" value="RVT-Znf"/>
</dbReference>
<dbReference type="SUPFAM" id="SSF56672">
    <property type="entry name" value="DNA/RNA polymerases"/>
    <property type="match status" value="1"/>
</dbReference>
<dbReference type="InterPro" id="IPR043502">
    <property type="entry name" value="DNA/RNA_pol_sf"/>
</dbReference>